<evidence type="ECO:0000313" key="2">
    <source>
        <dbReference type="EMBL" id="KAJ1206182.1"/>
    </source>
</evidence>
<organism evidence="2 3">
    <name type="scientific">Pleurodeles waltl</name>
    <name type="common">Iberian ribbed newt</name>
    <dbReference type="NCBI Taxonomy" id="8319"/>
    <lineage>
        <taxon>Eukaryota</taxon>
        <taxon>Metazoa</taxon>
        <taxon>Chordata</taxon>
        <taxon>Craniata</taxon>
        <taxon>Vertebrata</taxon>
        <taxon>Euteleostomi</taxon>
        <taxon>Amphibia</taxon>
        <taxon>Batrachia</taxon>
        <taxon>Caudata</taxon>
        <taxon>Salamandroidea</taxon>
        <taxon>Salamandridae</taxon>
        <taxon>Pleurodelinae</taxon>
        <taxon>Pleurodeles</taxon>
    </lineage>
</organism>
<feature type="region of interest" description="Disordered" evidence="1">
    <location>
        <begin position="53"/>
        <end position="76"/>
    </location>
</feature>
<keyword evidence="3" id="KW-1185">Reference proteome</keyword>
<reference evidence="2" key="1">
    <citation type="journal article" date="2022" name="bioRxiv">
        <title>Sequencing and chromosome-scale assembly of the giantPleurodeles waltlgenome.</title>
        <authorList>
            <person name="Brown T."/>
            <person name="Elewa A."/>
            <person name="Iarovenko S."/>
            <person name="Subramanian E."/>
            <person name="Araus A.J."/>
            <person name="Petzold A."/>
            <person name="Susuki M."/>
            <person name="Suzuki K.-i.T."/>
            <person name="Hayashi T."/>
            <person name="Toyoda A."/>
            <person name="Oliveira C."/>
            <person name="Osipova E."/>
            <person name="Leigh N.D."/>
            <person name="Simon A."/>
            <person name="Yun M.H."/>
        </authorList>
    </citation>
    <scope>NUCLEOTIDE SEQUENCE</scope>
    <source>
        <strain evidence="2">20211129_DDA</strain>
        <tissue evidence="2">Liver</tissue>
    </source>
</reference>
<evidence type="ECO:0000256" key="1">
    <source>
        <dbReference type="SAM" id="MobiDB-lite"/>
    </source>
</evidence>
<sequence>MFSSRPERMASARRCREAAQAQPLSTAAITQAPGINSPVMGEPSEVLICLEEQPRSSRGRAASGSPLTRQPKPPWMYGSLCAPSRARDKAWLSHIRRTLK</sequence>
<protein>
    <submittedName>
        <fullName evidence="2">Uncharacterized protein</fullName>
    </submittedName>
</protein>
<proteinExistence type="predicted"/>
<dbReference type="AlphaFoldDB" id="A0AAV7VX95"/>
<name>A0AAV7VX95_PLEWA</name>
<evidence type="ECO:0000313" key="3">
    <source>
        <dbReference type="Proteomes" id="UP001066276"/>
    </source>
</evidence>
<comment type="caution">
    <text evidence="2">The sequence shown here is derived from an EMBL/GenBank/DDBJ whole genome shotgun (WGS) entry which is preliminary data.</text>
</comment>
<dbReference type="EMBL" id="JANPWB010000002">
    <property type="protein sequence ID" value="KAJ1206182.1"/>
    <property type="molecule type" value="Genomic_DNA"/>
</dbReference>
<dbReference type="Proteomes" id="UP001066276">
    <property type="component" value="Chromosome 1_2"/>
</dbReference>
<gene>
    <name evidence="2" type="ORF">NDU88_001591</name>
</gene>
<accession>A0AAV7VX95</accession>